<evidence type="ECO:0000313" key="2">
    <source>
        <dbReference type="Proteomes" id="UP001549749"/>
    </source>
</evidence>
<evidence type="ECO:0000313" key="1">
    <source>
        <dbReference type="EMBL" id="MET6995783.1"/>
    </source>
</evidence>
<organism evidence="1 2">
    <name type="scientific">Chitinophaga defluvii</name>
    <dbReference type="NCBI Taxonomy" id="3163343"/>
    <lineage>
        <taxon>Bacteria</taxon>
        <taxon>Pseudomonadati</taxon>
        <taxon>Bacteroidota</taxon>
        <taxon>Chitinophagia</taxon>
        <taxon>Chitinophagales</taxon>
        <taxon>Chitinophagaceae</taxon>
        <taxon>Chitinophaga</taxon>
    </lineage>
</organism>
<accession>A0ABV2SYC7</accession>
<gene>
    <name evidence="1" type="ORF">ABR189_00315</name>
</gene>
<comment type="caution">
    <text evidence="1">The sequence shown here is derived from an EMBL/GenBank/DDBJ whole genome shotgun (WGS) entry which is preliminary data.</text>
</comment>
<sequence length="161" mass="17601">MKRSPYFLVALCIVLLTAIHPTYSQHKSLESDKTLSAVMPVVSAHQDAVAPAAPTSLVNVVLSASSLSYQVEILDRRIGAPNPVVAVFYYTAGDPTTYTDFHHIVTKYTLRLSSPSNGSFKAFNTTFSNPQIVAETYTANTLLEERTEFDPGSTLTVEFIP</sequence>
<reference evidence="1 2" key="1">
    <citation type="submission" date="2024-06" db="EMBL/GenBank/DDBJ databases">
        <title>Chitinophaga defluvii sp. nov., isolated from municipal sewage.</title>
        <authorList>
            <person name="Zhang L."/>
        </authorList>
    </citation>
    <scope>NUCLEOTIDE SEQUENCE [LARGE SCALE GENOMIC DNA]</scope>
    <source>
        <strain evidence="1 2">H8</strain>
    </source>
</reference>
<dbReference type="RefSeq" id="WP_354658432.1">
    <property type="nucleotide sequence ID" value="NZ_JBEXAC010000001.1"/>
</dbReference>
<protein>
    <submittedName>
        <fullName evidence="1">Uncharacterized protein</fullName>
    </submittedName>
</protein>
<dbReference type="EMBL" id="JBEXAC010000001">
    <property type="protein sequence ID" value="MET6995783.1"/>
    <property type="molecule type" value="Genomic_DNA"/>
</dbReference>
<name>A0ABV2SYC7_9BACT</name>
<proteinExistence type="predicted"/>
<dbReference type="Proteomes" id="UP001549749">
    <property type="component" value="Unassembled WGS sequence"/>
</dbReference>
<keyword evidence="2" id="KW-1185">Reference proteome</keyword>